<evidence type="ECO:0000256" key="2">
    <source>
        <dbReference type="ARBA" id="ARBA00005695"/>
    </source>
</evidence>
<dbReference type="GO" id="GO:0043190">
    <property type="term" value="C:ATP-binding cassette (ABC) transporter complex"/>
    <property type="evidence" value="ECO:0007669"/>
    <property type="project" value="InterPro"/>
</dbReference>
<keyword evidence="7" id="KW-1185">Reference proteome</keyword>
<evidence type="ECO:0000256" key="1">
    <source>
        <dbReference type="ARBA" id="ARBA00004418"/>
    </source>
</evidence>
<evidence type="ECO:0000313" key="6">
    <source>
        <dbReference type="EMBL" id="MBB4641967.1"/>
    </source>
</evidence>
<dbReference type="Proteomes" id="UP000575068">
    <property type="component" value="Unassembled WGS sequence"/>
</dbReference>
<evidence type="ECO:0000256" key="4">
    <source>
        <dbReference type="ARBA" id="ARBA00022729"/>
    </source>
</evidence>
<dbReference type="CDD" id="cd08504">
    <property type="entry name" value="PBP2_OppA"/>
    <property type="match status" value="1"/>
</dbReference>
<dbReference type="GO" id="GO:1904680">
    <property type="term" value="F:peptide transmembrane transporter activity"/>
    <property type="evidence" value="ECO:0007669"/>
    <property type="project" value="TreeGrafter"/>
</dbReference>
<comment type="similarity">
    <text evidence="2">Belongs to the bacterial solute-binding protein 5 family.</text>
</comment>
<dbReference type="InterPro" id="IPR039424">
    <property type="entry name" value="SBP_5"/>
</dbReference>
<dbReference type="Gene3D" id="3.10.105.10">
    <property type="entry name" value="Dipeptide-binding Protein, Domain 3"/>
    <property type="match status" value="1"/>
</dbReference>
<dbReference type="InterPro" id="IPR030678">
    <property type="entry name" value="Peptide/Ni-bd"/>
</dbReference>
<dbReference type="PIRSF" id="PIRSF002741">
    <property type="entry name" value="MppA"/>
    <property type="match status" value="1"/>
</dbReference>
<dbReference type="AlphaFoldDB" id="A0A840HWH4"/>
<dbReference type="PANTHER" id="PTHR30290:SF10">
    <property type="entry name" value="PERIPLASMIC OLIGOPEPTIDE-BINDING PROTEIN-RELATED"/>
    <property type="match status" value="1"/>
</dbReference>
<dbReference type="SUPFAM" id="SSF53850">
    <property type="entry name" value="Periplasmic binding protein-like II"/>
    <property type="match status" value="1"/>
</dbReference>
<dbReference type="GO" id="GO:0030288">
    <property type="term" value="C:outer membrane-bounded periplasmic space"/>
    <property type="evidence" value="ECO:0007669"/>
    <property type="project" value="UniProtKB-ARBA"/>
</dbReference>
<dbReference type="GO" id="GO:0015833">
    <property type="term" value="P:peptide transport"/>
    <property type="evidence" value="ECO:0007669"/>
    <property type="project" value="TreeGrafter"/>
</dbReference>
<comment type="caution">
    <text evidence="6">The sequence shown here is derived from an EMBL/GenBank/DDBJ whole genome shotgun (WGS) entry which is preliminary data.</text>
</comment>
<sequence>MSRDRIVRLADAEAKGLDPQKYSDLVSLRIASDQFEGLTRFDAAGKPVPGLASHWATGPDGLHWRFFLRKDLRFSDGTPIRAEIFARLFQRLNAAETASPHRPLFAMIKDVRPAGPLEVQIVLHKPAPSLPSLLAHPAMAALPIHRIEIMKDRWTADRPVVASGPYRLVSWTLNDRIRLEANSNWHDGKPPIRNVDWMPVDDSLTALRQFRAGAADVTSDFPASRIQWLNRNLPHAIHVAPYYGAYYFAFNTRKPPFSDARVRRALSMAVNREWIAGPLLNIGNLPAWGIIPPGLDGLHSFRPSWADRSRESRLTEARRLLRSAGYGPQRPLRFEIRFNSDTDHRRVAVALSAMWKPLGVEATLLNSEAALHFAALRAGDFQLARSGWIADLPASENFLTVHRSDAGPINYSGYANPAFDAALDAAMSEANPGLRGRKMRAAERMLVDEAPILPLYFYVSRALVSSRIAGWRDNPGNIHPSYTLRLQQGF</sequence>
<accession>A0A840HWH4</accession>
<dbReference type="InterPro" id="IPR000914">
    <property type="entry name" value="SBP_5_dom"/>
</dbReference>
<dbReference type="Gene3D" id="3.40.190.10">
    <property type="entry name" value="Periplasmic binding protein-like II"/>
    <property type="match status" value="1"/>
</dbReference>
<organism evidence="6 7">
    <name type="scientific">Rhizorhapis suberifaciens</name>
    <name type="common">corky root of lettuce</name>
    <dbReference type="NCBI Taxonomy" id="13656"/>
    <lineage>
        <taxon>Bacteria</taxon>
        <taxon>Pseudomonadati</taxon>
        <taxon>Pseudomonadota</taxon>
        <taxon>Alphaproteobacteria</taxon>
        <taxon>Sphingomonadales</taxon>
        <taxon>Sphingomonadaceae</taxon>
        <taxon>Rhizorhapis</taxon>
    </lineage>
</organism>
<dbReference type="Pfam" id="PF00496">
    <property type="entry name" value="SBP_bac_5"/>
    <property type="match status" value="1"/>
</dbReference>
<keyword evidence="3" id="KW-0813">Transport</keyword>
<comment type="subcellular location">
    <subcellularLocation>
        <location evidence="1">Periplasm</location>
    </subcellularLocation>
</comment>
<keyword evidence="4" id="KW-0732">Signal</keyword>
<evidence type="ECO:0000313" key="7">
    <source>
        <dbReference type="Proteomes" id="UP000575068"/>
    </source>
</evidence>
<dbReference type="PANTHER" id="PTHR30290">
    <property type="entry name" value="PERIPLASMIC BINDING COMPONENT OF ABC TRANSPORTER"/>
    <property type="match status" value="1"/>
</dbReference>
<feature type="domain" description="Solute-binding protein family 5" evidence="5">
    <location>
        <begin position="46"/>
        <end position="404"/>
    </location>
</feature>
<evidence type="ECO:0000256" key="3">
    <source>
        <dbReference type="ARBA" id="ARBA00022448"/>
    </source>
</evidence>
<protein>
    <submittedName>
        <fullName evidence="6">Peptide/nickel transport system substrate-binding protein/oligopeptide transport system substrate-binding protein</fullName>
    </submittedName>
</protein>
<dbReference type="Gene3D" id="3.90.76.10">
    <property type="entry name" value="Dipeptide-binding Protein, Domain 1"/>
    <property type="match status" value="1"/>
</dbReference>
<dbReference type="EMBL" id="JACHOV010000008">
    <property type="protein sequence ID" value="MBB4641967.1"/>
    <property type="molecule type" value="Genomic_DNA"/>
</dbReference>
<proteinExistence type="inferred from homology"/>
<dbReference type="RefSeq" id="WP_246414913.1">
    <property type="nucleotide sequence ID" value="NZ_JACHOV010000008.1"/>
</dbReference>
<evidence type="ECO:0000259" key="5">
    <source>
        <dbReference type="Pfam" id="PF00496"/>
    </source>
</evidence>
<name>A0A840HWH4_9SPHN</name>
<reference evidence="6 7" key="1">
    <citation type="submission" date="2020-08" db="EMBL/GenBank/DDBJ databases">
        <title>Genomic Encyclopedia of Type Strains, Phase IV (KMG-IV): sequencing the most valuable type-strain genomes for metagenomic binning, comparative biology and taxonomic classification.</title>
        <authorList>
            <person name="Goeker M."/>
        </authorList>
    </citation>
    <scope>NUCLEOTIDE SEQUENCE [LARGE SCALE GENOMIC DNA]</scope>
    <source>
        <strain evidence="6 7">DSM 7465</strain>
    </source>
</reference>
<gene>
    <name evidence="6" type="ORF">HNQ99_002285</name>
</gene>